<dbReference type="HOGENOM" id="CLU_2815984_0_0_1"/>
<proteinExistence type="predicted"/>
<accession>A0A0D2ZQG7</accession>
<sequence>MKKMFNGLMIVPTQILMRNSMKKILNQNHQILTKMTPTPLIGPEKNLTQKKVMRVIHGRKRLKLKTV</sequence>
<name>A0A0D2ZQG7_BRAOL</name>
<dbReference type="Proteomes" id="UP000032141">
    <property type="component" value="Unassembled WGS sequence"/>
</dbReference>
<dbReference type="AlphaFoldDB" id="A0A0D2ZQG7"/>
<organism evidence="1 2">
    <name type="scientific">Brassica oleracea var. oleracea</name>
    <dbReference type="NCBI Taxonomy" id="109376"/>
    <lineage>
        <taxon>Eukaryota</taxon>
        <taxon>Viridiplantae</taxon>
        <taxon>Streptophyta</taxon>
        <taxon>Embryophyta</taxon>
        <taxon>Tracheophyta</taxon>
        <taxon>Spermatophyta</taxon>
        <taxon>Magnoliopsida</taxon>
        <taxon>eudicotyledons</taxon>
        <taxon>Gunneridae</taxon>
        <taxon>Pentapetalae</taxon>
        <taxon>rosids</taxon>
        <taxon>malvids</taxon>
        <taxon>Brassicales</taxon>
        <taxon>Brassicaceae</taxon>
        <taxon>Brassiceae</taxon>
        <taxon>Brassica</taxon>
    </lineage>
</organism>
<dbReference type="Gramene" id="Bo00673s200.1">
    <property type="protein sequence ID" value="Bo00673s200.1"/>
    <property type="gene ID" value="Bo00673s200"/>
</dbReference>
<reference evidence="1" key="2">
    <citation type="submission" date="2015-06" db="UniProtKB">
        <authorList>
            <consortium name="EnsemblPlants"/>
        </authorList>
    </citation>
    <scope>IDENTIFICATION</scope>
</reference>
<evidence type="ECO:0000313" key="1">
    <source>
        <dbReference type="EnsemblPlants" id="Bo00673s200.1"/>
    </source>
</evidence>
<evidence type="ECO:0000313" key="2">
    <source>
        <dbReference type="Proteomes" id="UP000032141"/>
    </source>
</evidence>
<protein>
    <submittedName>
        <fullName evidence="1">Uncharacterized protein</fullName>
    </submittedName>
</protein>
<keyword evidence="2" id="KW-1185">Reference proteome</keyword>
<dbReference type="EnsemblPlants" id="Bo00673s200.1">
    <property type="protein sequence ID" value="Bo00673s200.1"/>
    <property type="gene ID" value="Bo00673s200"/>
</dbReference>
<reference evidence="1" key="1">
    <citation type="journal article" date="2014" name="Genome Biol.">
        <title>Transcriptome and methylome profiling reveals relics of genome dominance in the mesopolyploid Brassica oleracea.</title>
        <authorList>
            <person name="Parkin I.A."/>
            <person name="Koh C."/>
            <person name="Tang H."/>
            <person name="Robinson S.J."/>
            <person name="Kagale S."/>
            <person name="Clarke W.E."/>
            <person name="Town C.D."/>
            <person name="Nixon J."/>
            <person name="Krishnakumar V."/>
            <person name="Bidwell S.L."/>
            <person name="Denoeud F."/>
            <person name="Belcram H."/>
            <person name="Links M.G."/>
            <person name="Just J."/>
            <person name="Clarke C."/>
            <person name="Bender T."/>
            <person name="Huebert T."/>
            <person name="Mason A.S."/>
            <person name="Pires J.C."/>
            <person name="Barker G."/>
            <person name="Moore J."/>
            <person name="Walley P.G."/>
            <person name="Manoli S."/>
            <person name="Batley J."/>
            <person name="Edwards D."/>
            <person name="Nelson M.N."/>
            <person name="Wang X."/>
            <person name="Paterson A.H."/>
            <person name="King G."/>
            <person name="Bancroft I."/>
            <person name="Chalhoub B."/>
            <person name="Sharpe A.G."/>
        </authorList>
    </citation>
    <scope>NUCLEOTIDE SEQUENCE [LARGE SCALE GENOMIC DNA]</scope>
    <source>
        <strain evidence="1">cv. TO1000</strain>
    </source>
</reference>